<feature type="region of interest" description="Disordered" evidence="14">
    <location>
        <begin position="419"/>
        <end position="454"/>
    </location>
</feature>
<evidence type="ECO:0000256" key="7">
    <source>
        <dbReference type="ARBA" id="ARBA00022723"/>
    </source>
</evidence>
<evidence type="ECO:0000256" key="2">
    <source>
        <dbReference type="ARBA" id="ARBA00012493"/>
    </source>
</evidence>
<dbReference type="GO" id="GO:0003964">
    <property type="term" value="F:RNA-directed DNA polymerase activity"/>
    <property type="evidence" value="ECO:0007669"/>
    <property type="project" value="UniProtKB-KW"/>
</dbReference>
<dbReference type="InterPro" id="IPR043502">
    <property type="entry name" value="DNA/RNA_pol_sf"/>
</dbReference>
<evidence type="ECO:0000256" key="8">
    <source>
        <dbReference type="ARBA" id="ARBA00022842"/>
    </source>
</evidence>
<dbReference type="InterPro" id="IPR021891">
    <property type="entry name" value="Telomerase_RBD"/>
</dbReference>
<keyword evidence="7 13" id="KW-0479">Metal-binding</keyword>
<sequence>MVKRKRPASTSSAAKKRCKIDDTRSASTSLRGSHRLQPLLNNCYHEVKTLKTYLLDALPTTSRVRRKRILSFAAESQKHSELLNNTLVGIFEGPPDSTLVQRQQQWAHFTQTRRATQPQSATNQQCTLNEVIDFVIWTLFKHSNGDRQRPNHILCQGLDRSVTSMQEEACKPMLPGILQQHQNASRNSLRNSAWQRLMSLAGADGEVIFSSLLLDCGLFIRLEDGQSNYYQLSGIPLHDLCLKRDGRNASATERVRGVPLSAKTLPNGRKLGEIFIVRNRILYSKSSLNRNKSIQFGFKHMHILNRLTDLHDPSQDITLLRYVFPRQFKMHNVFTSPTDRKETVQAFKDYTFREDELRNLSVKEKRFLPRRLRGPVLQLVRKLRRAHGRCSYSQLLAHHCPVPVGQGLGIAREQTVSRPDAYSSSVPTHGLRTQIKPPPDSLPPTTNVTSTEENEASFLPYATPAEHVSSFCRAVLVTLLPKDTFGCGSDGSNNWHKIMYHLHTFICMRRFETVNLHELVQGLKVKSVAWLASNGANPTEKLAMTDKRKREELLYELVYYVFDSLIVPLVNSNFYVTESGMHRNKLLYFRHDIWDRLCQPCLASAKLSALVPVSASRVRGNRPGPLGFSLVRLLPKETGTRSITNLRRRSLKVVNGKRFLAQSINAKLTPVFNIFNYERERDTGLFRSDSLSVQNLHAKLSLFKSRVQAENKQRLYLVKIDIRSAFDSIPHAKLLALVRKLLRHKQYYTVKHAECKWVRASVKNLSSRSAVRFVKSAVPAGTALEPGALEPLNVANKRHTIYSDIDQQQTISREQAKQLLEEHVQANIVKVGKKYYRQSIGIPQGSILSSLLCTFFYNDFEANRLSFLDPRSSLLLRIIDDFLLITTEQTEAVQFIKAMKAGDADYGIFVHPEKSLVNFDMTIDGVQIPKLSHTSSFPFCGLSIDSKNLQVTKDRVRKDNIVANTLTVDLRGRAGEKFKRRVVSSLQIQLQNILLDTSLNGQPLVTRTLIECFQESAMKMHQYYASLPRGRQPSPALVIDLMEQLINLVTRTMRQRRTHEEQAFTHQQICSLAAAGITRVLATRNTRYSTILTWLRELMVSTQHTLNMEPKVLDQLVEASFESLQHYVY</sequence>
<keyword evidence="10 13" id="KW-0695">RNA-directed DNA polymerase</keyword>
<dbReference type="Gene3D" id="1.10.132.70">
    <property type="match status" value="1"/>
</dbReference>
<evidence type="ECO:0000256" key="12">
    <source>
        <dbReference type="ARBA" id="ARBA00048173"/>
    </source>
</evidence>
<keyword evidence="11 13" id="KW-0539">Nucleus</keyword>
<evidence type="ECO:0000256" key="1">
    <source>
        <dbReference type="ARBA" id="ARBA00008001"/>
    </source>
</evidence>
<comment type="caution">
    <text evidence="16">The sequence shown here is derived from an EMBL/GenBank/DDBJ whole genome shotgun (WGS) entry which is preliminary data.</text>
</comment>
<dbReference type="CDD" id="cd01648">
    <property type="entry name" value="TERT"/>
    <property type="match status" value="1"/>
</dbReference>
<comment type="function">
    <text evidence="13">Telomerase is a ribonucleoprotein enzyme essential for the replication of chromosome termini in most eukaryotes. It elongates telomeres. It is a reverse transcriptase that adds simple sequence repeats to chromosome ends by copying a template sequence within the RNA component of the enzyme.</text>
</comment>
<accession>A0ABR0KD90</accession>
<dbReference type="Proteomes" id="UP001345013">
    <property type="component" value="Unassembled WGS sequence"/>
</dbReference>
<name>A0ABR0KD90_9EURO</name>
<evidence type="ECO:0000256" key="14">
    <source>
        <dbReference type="SAM" id="MobiDB-lite"/>
    </source>
</evidence>
<feature type="domain" description="Reverse transcriptase" evidence="15">
    <location>
        <begin position="615"/>
        <end position="944"/>
    </location>
</feature>
<protein>
    <recommendedName>
        <fullName evidence="3 13">Telomerase reverse transcriptase</fullName>
        <ecNumber evidence="2 13">2.7.7.49</ecNumber>
    </recommendedName>
    <alternativeName>
        <fullName evidence="13">Telomerase catalytic subunit</fullName>
    </alternativeName>
</protein>
<dbReference type="EC" id="2.7.7.49" evidence="2 13"/>
<reference evidence="16 17" key="1">
    <citation type="submission" date="2023-08" db="EMBL/GenBank/DDBJ databases">
        <title>Black Yeasts Isolated from many extreme environments.</title>
        <authorList>
            <person name="Coleine C."/>
            <person name="Stajich J.E."/>
            <person name="Selbmann L."/>
        </authorList>
    </citation>
    <scope>NUCLEOTIDE SEQUENCE [LARGE SCALE GENOMIC DNA]</scope>
    <source>
        <strain evidence="16 17">CCFEE 5885</strain>
    </source>
</reference>
<dbReference type="PRINTS" id="PR01365">
    <property type="entry name" value="TELOMERASERT"/>
</dbReference>
<evidence type="ECO:0000256" key="3">
    <source>
        <dbReference type="ARBA" id="ARBA00016182"/>
    </source>
</evidence>
<dbReference type="PANTHER" id="PTHR12066:SF0">
    <property type="entry name" value="TELOMERASE REVERSE TRANSCRIPTASE"/>
    <property type="match status" value="1"/>
</dbReference>
<comment type="similarity">
    <text evidence="1 13">Belongs to the reverse transcriptase family. Telomerase subfamily.</text>
</comment>
<evidence type="ECO:0000256" key="9">
    <source>
        <dbReference type="ARBA" id="ARBA00022895"/>
    </source>
</evidence>
<keyword evidence="4 13" id="KW-0158">Chromosome</keyword>
<keyword evidence="6 13" id="KW-0548">Nucleotidyltransferase</keyword>
<keyword evidence="9 13" id="KW-0779">Telomere</keyword>
<evidence type="ECO:0000313" key="16">
    <source>
        <dbReference type="EMBL" id="KAK5093612.1"/>
    </source>
</evidence>
<evidence type="ECO:0000256" key="11">
    <source>
        <dbReference type="ARBA" id="ARBA00023242"/>
    </source>
</evidence>
<dbReference type="SMART" id="SM00975">
    <property type="entry name" value="Telomerase_RBD"/>
    <property type="match status" value="1"/>
</dbReference>
<keyword evidence="17" id="KW-1185">Reference proteome</keyword>
<dbReference type="Gene3D" id="1.10.357.90">
    <property type="match status" value="1"/>
</dbReference>
<comment type="subcellular location">
    <subcellularLocation>
        <location evidence="13">Nucleus</location>
    </subcellularLocation>
    <subcellularLocation>
        <location evidence="13">Chromosome</location>
        <location evidence="13">Telomere</location>
    </subcellularLocation>
</comment>
<dbReference type="Gene3D" id="3.30.70.2630">
    <property type="match status" value="1"/>
</dbReference>
<dbReference type="EMBL" id="JAVRRG010000041">
    <property type="protein sequence ID" value="KAK5093612.1"/>
    <property type="molecule type" value="Genomic_DNA"/>
</dbReference>
<proteinExistence type="inferred from homology"/>
<dbReference type="SUPFAM" id="SSF56672">
    <property type="entry name" value="DNA/RNA polymerases"/>
    <property type="match status" value="1"/>
</dbReference>
<keyword evidence="8 13" id="KW-0460">Magnesium</keyword>
<evidence type="ECO:0000256" key="4">
    <source>
        <dbReference type="ARBA" id="ARBA00022454"/>
    </source>
</evidence>
<feature type="region of interest" description="Disordered" evidence="14">
    <location>
        <begin position="1"/>
        <end position="30"/>
    </location>
</feature>
<organism evidence="16 17">
    <name type="scientific">Lithohypha guttulata</name>
    <dbReference type="NCBI Taxonomy" id="1690604"/>
    <lineage>
        <taxon>Eukaryota</taxon>
        <taxon>Fungi</taxon>
        <taxon>Dikarya</taxon>
        <taxon>Ascomycota</taxon>
        <taxon>Pezizomycotina</taxon>
        <taxon>Eurotiomycetes</taxon>
        <taxon>Chaetothyriomycetidae</taxon>
        <taxon>Chaetothyriales</taxon>
        <taxon>Trichomeriaceae</taxon>
        <taxon>Lithohypha</taxon>
    </lineage>
</organism>
<gene>
    <name evidence="16" type="primary">EST2</name>
    <name evidence="16" type="ORF">LTR24_004166</name>
</gene>
<dbReference type="PROSITE" id="PS50878">
    <property type="entry name" value="RT_POL"/>
    <property type="match status" value="1"/>
</dbReference>
<evidence type="ECO:0000313" key="17">
    <source>
        <dbReference type="Proteomes" id="UP001345013"/>
    </source>
</evidence>
<evidence type="ECO:0000259" key="15">
    <source>
        <dbReference type="PROSITE" id="PS50878"/>
    </source>
</evidence>
<evidence type="ECO:0000256" key="5">
    <source>
        <dbReference type="ARBA" id="ARBA00022679"/>
    </source>
</evidence>
<dbReference type="InterPro" id="IPR003545">
    <property type="entry name" value="Telomerase_RT"/>
</dbReference>
<dbReference type="PANTHER" id="PTHR12066">
    <property type="entry name" value="TELOMERASE REVERSE TRANSCRIPTASE"/>
    <property type="match status" value="1"/>
</dbReference>
<evidence type="ECO:0000256" key="10">
    <source>
        <dbReference type="ARBA" id="ARBA00022918"/>
    </source>
</evidence>
<keyword evidence="5 13" id="KW-0808">Transferase</keyword>
<evidence type="ECO:0000256" key="6">
    <source>
        <dbReference type="ARBA" id="ARBA00022695"/>
    </source>
</evidence>
<evidence type="ECO:0000256" key="13">
    <source>
        <dbReference type="RuleBase" id="RU365061"/>
    </source>
</evidence>
<dbReference type="InterPro" id="IPR000477">
    <property type="entry name" value="RT_dom"/>
</dbReference>
<dbReference type="Pfam" id="PF12009">
    <property type="entry name" value="Telomerase_RBD"/>
    <property type="match status" value="1"/>
</dbReference>
<comment type="catalytic activity">
    <reaction evidence="12 13">
        <text>DNA(n) + a 2'-deoxyribonucleoside 5'-triphosphate = DNA(n+1) + diphosphate</text>
        <dbReference type="Rhea" id="RHEA:22508"/>
        <dbReference type="Rhea" id="RHEA-COMP:17339"/>
        <dbReference type="Rhea" id="RHEA-COMP:17340"/>
        <dbReference type="ChEBI" id="CHEBI:33019"/>
        <dbReference type="ChEBI" id="CHEBI:61560"/>
        <dbReference type="ChEBI" id="CHEBI:173112"/>
        <dbReference type="EC" id="2.7.7.49"/>
    </reaction>
</comment>